<accession>A0ACC3T3D3</accession>
<gene>
    <name evidence="1" type="ORF">V1525DRAFT_402312</name>
</gene>
<organism evidence="1 2">
    <name type="scientific">Lipomyces kononenkoae</name>
    <name type="common">Yeast</name>
    <dbReference type="NCBI Taxonomy" id="34357"/>
    <lineage>
        <taxon>Eukaryota</taxon>
        <taxon>Fungi</taxon>
        <taxon>Dikarya</taxon>
        <taxon>Ascomycota</taxon>
        <taxon>Saccharomycotina</taxon>
        <taxon>Lipomycetes</taxon>
        <taxon>Lipomycetales</taxon>
        <taxon>Lipomycetaceae</taxon>
        <taxon>Lipomyces</taxon>
    </lineage>
</organism>
<evidence type="ECO:0000313" key="1">
    <source>
        <dbReference type="EMBL" id="KAK9238055.1"/>
    </source>
</evidence>
<dbReference type="EMBL" id="MU971361">
    <property type="protein sequence ID" value="KAK9238055.1"/>
    <property type="molecule type" value="Genomic_DNA"/>
</dbReference>
<reference evidence="2" key="1">
    <citation type="journal article" date="2024" name="Front. Bioeng. Biotechnol.">
        <title>Genome-scale model development and genomic sequencing of the oleaginous clade Lipomyces.</title>
        <authorList>
            <person name="Czajka J.J."/>
            <person name="Han Y."/>
            <person name="Kim J."/>
            <person name="Mondo S.J."/>
            <person name="Hofstad B.A."/>
            <person name="Robles A."/>
            <person name="Haridas S."/>
            <person name="Riley R."/>
            <person name="LaButti K."/>
            <person name="Pangilinan J."/>
            <person name="Andreopoulos W."/>
            <person name="Lipzen A."/>
            <person name="Yan J."/>
            <person name="Wang M."/>
            <person name="Ng V."/>
            <person name="Grigoriev I.V."/>
            <person name="Spatafora J.W."/>
            <person name="Magnuson J.K."/>
            <person name="Baker S.E."/>
            <person name="Pomraning K.R."/>
        </authorList>
    </citation>
    <scope>NUCLEOTIDE SEQUENCE [LARGE SCALE GENOMIC DNA]</scope>
    <source>
        <strain evidence="2">CBS 7786</strain>
    </source>
</reference>
<evidence type="ECO:0000313" key="2">
    <source>
        <dbReference type="Proteomes" id="UP001433508"/>
    </source>
</evidence>
<sequence length="467" mass="50081">MSTADAQASLASSTSDDTTGQIRITLTTQDKSVAVPDVPLYVPLNLKRYGLSEVVNHLLATERPIPFDFLINSELLRTSLQEYIVQKGLSSEQTLTLEYTRSILPPTFLASYSHPDWVSSVDVVETSPSSNTKPIAPILSGCYDGIVRAWNLSGSVISEFGGHTGPVKSVKWLGDNKIVSAGMDRSIRIWKVPVAGDDDQAAAEEIDSNGPQTVASARVFTGHKSTVEDIAVSAATSRMLSAGADGAVGLWTTNYREAPPATVSVSVREMSGKRRKKTSVPSRGPISMMDSHTGPVTGVIFDARDSTVGYSVSLDHTIKTWDLVIGALVDTRTTSFPLLSITALPELSLLCCGSSARHVTLHDPRVAADAATTGTLTGHTNFVVSLSRSPESEFMLSSASHDGTVRVWDVRAQKSLYVISRETKNADKVKVFGVHWSRNVGIVSGGEDKRVQINRGTGLDVIDKPAQ</sequence>
<comment type="caution">
    <text evidence="1">The sequence shown here is derived from an EMBL/GenBank/DDBJ whole genome shotgun (WGS) entry which is preliminary data.</text>
</comment>
<protein>
    <submittedName>
        <fullName evidence="1">WD40-repeat-containing domain protein</fullName>
    </submittedName>
</protein>
<proteinExistence type="predicted"/>
<keyword evidence="2" id="KW-1185">Reference proteome</keyword>
<name>A0ACC3T3D3_LIPKO</name>
<dbReference type="Proteomes" id="UP001433508">
    <property type="component" value="Unassembled WGS sequence"/>
</dbReference>